<keyword evidence="3" id="KW-1185">Reference proteome</keyword>
<dbReference type="PANTHER" id="PTHR38049:SF1">
    <property type="entry name" value="PROTEIN KINASE DOMAIN-CONTAINING PROTEIN"/>
    <property type="match status" value="1"/>
</dbReference>
<dbReference type="AlphaFoldDB" id="A0AAV9JCI0"/>
<sequence>MVDLILGIGLSLPIVLSSGIAVVTGVSQGVSEQHKQNADSANTTRMLKFHVDTWIDPTERGGSRVALHSGIVTLHHDKVWVEAKSPDTGWPVDEKHHPFTGFYIAYPDDNRPTTRGLVSTISVDPPVLNWIYIDKDTLELKYSNRSGSIEHHVGSWDWTSEDDDSSITFDEWEGFVAVEEEPGQWALYFDLNDDGLKKHRKGRDIVEVTLNRRVVTGQEVNKWGLKEEGNMGFKATREV</sequence>
<organism evidence="2 3">
    <name type="scientific">Oleoguttula mirabilis</name>
    <dbReference type="NCBI Taxonomy" id="1507867"/>
    <lineage>
        <taxon>Eukaryota</taxon>
        <taxon>Fungi</taxon>
        <taxon>Dikarya</taxon>
        <taxon>Ascomycota</taxon>
        <taxon>Pezizomycotina</taxon>
        <taxon>Dothideomycetes</taxon>
        <taxon>Dothideomycetidae</taxon>
        <taxon>Mycosphaerellales</taxon>
        <taxon>Teratosphaeriaceae</taxon>
        <taxon>Oleoguttula</taxon>
    </lineage>
</organism>
<keyword evidence="1" id="KW-0732">Signal</keyword>
<dbReference type="EMBL" id="JAVFHQ010000038">
    <property type="protein sequence ID" value="KAK4542800.1"/>
    <property type="molecule type" value="Genomic_DNA"/>
</dbReference>
<gene>
    <name evidence="2" type="ORF">LTR36_006176</name>
</gene>
<name>A0AAV9JCI0_9PEZI</name>
<evidence type="ECO:0000313" key="3">
    <source>
        <dbReference type="Proteomes" id="UP001324427"/>
    </source>
</evidence>
<dbReference type="PANTHER" id="PTHR38049">
    <property type="entry name" value="RICIN B LECTIN DOMAIN-CONTAINING PROTEIN"/>
    <property type="match status" value="1"/>
</dbReference>
<feature type="signal peptide" evidence="1">
    <location>
        <begin position="1"/>
        <end position="17"/>
    </location>
</feature>
<dbReference type="Proteomes" id="UP001324427">
    <property type="component" value="Unassembled WGS sequence"/>
</dbReference>
<reference evidence="2 3" key="1">
    <citation type="submission" date="2021-11" db="EMBL/GenBank/DDBJ databases">
        <title>Black yeast isolated from Biological Soil Crust.</title>
        <authorList>
            <person name="Kurbessoian T."/>
        </authorList>
    </citation>
    <scope>NUCLEOTIDE SEQUENCE [LARGE SCALE GENOMIC DNA]</scope>
    <source>
        <strain evidence="2 3">CCFEE 5522</strain>
    </source>
</reference>
<feature type="chain" id="PRO_5043832843" evidence="1">
    <location>
        <begin position="18"/>
        <end position="239"/>
    </location>
</feature>
<evidence type="ECO:0000256" key="1">
    <source>
        <dbReference type="SAM" id="SignalP"/>
    </source>
</evidence>
<accession>A0AAV9JCI0</accession>
<evidence type="ECO:0000313" key="2">
    <source>
        <dbReference type="EMBL" id="KAK4542800.1"/>
    </source>
</evidence>
<proteinExistence type="predicted"/>
<protein>
    <submittedName>
        <fullName evidence="2">Uncharacterized protein</fullName>
    </submittedName>
</protein>
<comment type="caution">
    <text evidence="2">The sequence shown here is derived from an EMBL/GenBank/DDBJ whole genome shotgun (WGS) entry which is preliminary data.</text>
</comment>